<accession>A0A371PGL1</accession>
<feature type="transmembrane region" description="Helical" evidence="8">
    <location>
        <begin position="15"/>
        <end position="40"/>
    </location>
</feature>
<evidence type="ECO:0000256" key="5">
    <source>
        <dbReference type="ARBA" id="ARBA00022970"/>
    </source>
</evidence>
<dbReference type="GO" id="GO:0015184">
    <property type="term" value="F:L-cystine transmembrane transporter activity"/>
    <property type="evidence" value="ECO:0007669"/>
    <property type="project" value="TreeGrafter"/>
</dbReference>
<dbReference type="Gene3D" id="1.10.3720.10">
    <property type="entry name" value="MetI-like"/>
    <property type="match status" value="1"/>
</dbReference>
<keyword evidence="11" id="KW-1185">Reference proteome</keyword>
<evidence type="ECO:0000256" key="7">
    <source>
        <dbReference type="ARBA" id="ARBA00023136"/>
    </source>
</evidence>
<proteinExistence type="inferred from homology"/>
<organism evidence="10 11">
    <name type="scientific">Paenibacillus paeoniae</name>
    <dbReference type="NCBI Taxonomy" id="2292705"/>
    <lineage>
        <taxon>Bacteria</taxon>
        <taxon>Bacillati</taxon>
        <taxon>Bacillota</taxon>
        <taxon>Bacilli</taxon>
        <taxon>Bacillales</taxon>
        <taxon>Paenibacillaceae</taxon>
        <taxon>Paenibacillus</taxon>
    </lineage>
</organism>
<feature type="transmembrane region" description="Helical" evidence="8">
    <location>
        <begin position="60"/>
        <end position="78"/>
    </location>
</feature>
<feature type="domain" description="ABC transmembrane type-1" evidence="9">
    <location>
        <begin position="19"/>
        <end position="210"/>
    </location>
</feature>
<dbReference type="InterPro" id="IPR010065">
    <property type="entry name" value="AA_ABC_transptr_permease_3TM"/>
</dbReference>
<keyword evidence="2 8" id="KW-0813">Transport</keyword>
<dbReference type="OrthoDB" id="9805999at2"/>
<dbReference type="RefSeq" id="WP_116046941.1">
    <property type="nucleotide sequence ID" value="NZ_QUBQ01000002.1"/>
</dbReference>
<sequence>MNFDLSYFIRSLPQLLSYLPITLMLSVLSMVFSVMLGIIIESMIRSRIRAVNAGANAYILFFRSTPLLVQLFLLYYGLPQIIPELSAMNAFQATVIGISLNNGAYLAEIFRGAIDSVDRGQAEAAQSIGMTRLQTFRRIVFPQAYRIALPSLGNTFLIIIKETSLGFTLGLTEMMGQAKLMAADTLKVMEAFLSVSLLYLIVALFFGKLQGALEKKVGKPYVQ</sequence>
<evidence type="ECO:0000256" key="2">
    <source>
        <dbReference type="ARBA" id="ARBA00022448"/>
    </source>
</evidence>
<name>A0A371PGL1_9BACL</name>
<feature type="transmembrane region" description="Helical" evidence="8">
    <location>
        <begin position="147"/>
        <end position="171"/>
    </location>
</feature>
<gene>
    <name evidence="10" type="ORF">DX130_15755</name>
</gene>
<dbReference type="EMBL" id="QUBQ01000002">
    <property type="protein sequence ID" value="REK75087.1"/>
    <property type="molecule type" value="Genomic_DNA"/>
</dbReference>
<dbReference type="PANTHER" id="PTHR30614:SF0">
    <property type="entry name" value="L-CYSTINE TRANSPORT SYSTEM PERMEASE PROTEIN TCYL"/>
    <property type="match status" value="1"/>
</dbReference>
<dbReference type="GO" id="GO:0043190">
    <property type="term" value="C:ATP-binding cassette (ABC) transporter complex"/>
    <property type="evidence" value="ECO:0007669"/>
    <property type="project" value="InterPro"/>
</dbReference>
<keyword evidence="4 8" id="KW-0812">Transmembrane</keyword>
<dbReference type="AlphaFoldDB" id="A0A371PGL1"/>
<dbReference type="Pfam" id="PF00528">
    <property type="entry name" value="BPD_transp_1"/>
    <property type="match status" value="1"/>
</dbReference>
<reference evidence="10 11" key="1">
    <citation type="submission" date="2018-08" db="EMBL/GenBank/DDBJ databases">
        <title>Paenibacillus sp. M4BSY-1, whole genome shotgun sequence.</title>
        <authorList>
            <person name="Tuo L."/>
        </authorList>
    </citation>
    <scope>NUCLEOTIDE SEQUENCE [LARGE SCALE GENOMIC DNA]</scope>
    <source>
        <strain evidence="10 11">M4BSY-1</strain>
    </source>
</reference>
<evidence type="ECO:0000256" key="8">
    <source>
        <dbReference type="RuleBase" id="RU363032"/>
    </source>
</evidence>
<dbReference type="Proteomes" id="UP000261905">
    <property type="component" value="Unassembled WGS sequence"/>
</dbReference>
<comment type="caution">
    <text evidence="10">The sequence shown here is derived from an EMBL/GenBank/DDBJ whole genome shotgun (WGS) entry which is preliminary data.</text>
</comment>
<evidence type="ECO:0000259" key="9">
    <source>
        <dbReference type="PROSITE" id="PS50928"/>
    </source>
</evidence>
<dbReference type="FunFam" id="1.10.3720.10:FF:000006">
    <property type="entry name" value="Glutamate/aspartate ABC transporter, permease protein GltK"/>
    <property type="match status" value="1"/>
</dbReference>
<evidence type="ECO:0000313" key="10">
    <source>
        <dbReference type="EMBL" id="REK75087.1"/>
    </source>
</evidence>
<dbReference type="PROSITE" id="PS50928">
    <property type="entry name" value="ABC_TM1"/>
    <property type="match status" value="1"/>
</dbReference>
<dbReference type="SUPFAM" id="SSF161098">
    <property type="entry name" value="MetI-like"/>
    <property type="match status" value="1"/>
</dbReference>
<keyword evidence="5" id="KW-0029">Amino-acid transport</keyword>
<dbReference type="CDD" id="cd06261">
    <property type="entry name" value="TM_PBP2"/>
    <property type="match status" value="1"/>
</dbReference>
<dbReference type="InterPro" id="IPR043429">
    <property type="entry name" value="ArtM/GltK/GlnP/TcyL/YhdX-like"/>
</dbReference>
<dbReference type="NCBIfam" id="TIGR01726">
    <property type="entry name" value="HEQRo_perm_3TM"/>
    <property type="match status" value="1"/>
</dbReference>
<keyword evidence="7 8" id="KW-0472">Membrane</keyword>
<evidence type="ECO:0000256" key="1">
    <source>
        <dbReference type="ARBA" id="ARBA00004651"/>
    </source>
</evidence>
<keyword evidence="6 8" id="KW-1133">Transmembrane helix</keyword>
<evidence type="ECO:0000256" key="6">
    <source>
        <dbReference type="ARBA" id="ARBA00022989"/>
    </source>
</evidence>
<evidence type="ECO:0000256" key="4">
    <source>
        <dbReference type="ARBA" id="ARBA00022692"/>
    </source>
</evidence>
<evidence type="ECO:0000256" key="3">
    <source>
        <dbReference type="ARBA" id="ARBA00022475"/>
    </source>
</evidence>
<dbReference type="InterPro" id="IPR000515">
    <property type="entry name" value="MetI-like"/>
</dbReference>
<dbReference type="InterPro" id="IPR035906">
    <property type="entry name" value="MetI-like_sf"/>
</dbReference>
<comment type="subcellular location">
    <subcellularLocation>
        <location evidence="1 8">Cell membrane</location>
        <topology evidence="1 8">Multi-pass membrane protein</topology>
    </subcellularLocation>
</comment>
<evidence type="ECO:0000313" key="11">
    <source>
        <dbReference type="Proteomes" id="UP000261905"/>
    </source>
</evidence>
<dbReference type="PANTHER" id="PTHR30614">
    <property type="entry name" value="MEMBRANE COMPONENT OF AMINO ACID ABC TRANSPORTER"/>
    <property type="match status" value="1"/>
</dbReference>
<comment type="similarity">
    <text evidence="8">Belongs to the binding-protein-dependent transport system permease family.</text>
</comment>
<feature type="transmembrane region" description="Helical" evidence="8">
    <location>
        <begin position="191"/>
        <end position="209"/>
    </location>
</feature>
<protein>
    <submittedName>
        <fullName evidence="10">Amino acid ABC transporter permease</fullName>
    </submittedName>
</protein>
<keyword evidence="3" id="KW-1003">Cell membrane</keyword>